<evidence type="ECO:0000256" key="7">
    <source>
        <dbReference type="ARBA" id="ARBA00023136"/>
    </source>
</evidence>
<dbReference type="InterPro" id="IPR004117">
    <property type="entry name" value="7tm6_olfct_rcpt"/>
</dbReference>
<keyword evidence="9 10" id="KW-0807">Transducer</keyword>
<keyword evidence="2" id="KW-1003">Cell membrane</keyword>
<dbReference type="CTD" id="30978"/>
<comment type="subcellular location">
    <subcellularLocation>
        <location evidence="1 10">Cell membrane</location>
        <topology evidence="1 10">Multi-pass membrane protein</topology>
    </subcellularLocation>
</comment>
<proteinExistence type="inferred from homology"/>
<feature type="transmembrane region" description="Helical" evidence="10">
    <location>
        <begin position="182"/>
        <end position="215"/>
    </location>
</feature>
<evidence type="ECO:0000256" key="1">
    <source>
        <dbReference type="ARBA" id="ARBA00004651"/>
    </source>
</evidence>
<keyword evidence="4 10" id="KW-0812">Transmembrane</keyword>
<dbReference type="GeneID" id="108016550"/>
<evidence type="ECO:0000256" key="6">
    <source>
        <dbReference type="ARBA" id="ARBA00022989"/>
    </source>
</evidence>
<organism evidence="11 12">
    <name type="scientific">Drosophila suzukii</name>
    <name type="common">Spotted-wing drosophila fruit fly</name>
    <dbReference type="NCBI Taxonomy" id="28584"/>
    <lineage>
        <taxon>Eukaryota</taxon>
        <taxon>Metazoa</taxon>
        <taxon>Ecdysozoa</taxon>
        <taxon>Arthropoda</taxon>
        <taxon>Hexapoda</taxon>
        <taxon>Insecta</taxon>
        <taxon>Pterygota</taxon>
        <taxon>Neoptera</taxon>
        <taxon>Endopterygota</taxon>
        <taxon>Diptera</taxon>
        <taxon>Brachycera</taxon>
        <taxon>Muscomorpha</taxon>
        <taxon>Ephydroidea</taxon>
        <taxon>Drosophilidae</taxon>
        <taxon>Drosophila</taxon>
        <taxon>Sophophora</taxon>
    </lineage>
</organism>
<comment type="caution">
    <text evidence="10">Lacks conserved residue(s) required for the propagation of feature annotation.</text>
</comment>
<keyword evidence="5 10" id="KW-0552">Olfaction</keyword>
<sequence length="395" mass="45083">MSKLIEVFLGNLWTQRFTFARMGLDLQPYNNGKKGKVLRSPMLYGIMFLATGFELCTVCAFMVQHRNQIVLCSEALMHGLQMISSLLKMAIFLAKSHDLVALIQLIETPFTDEDLGVSEWRAQSRRGQLMAAIYFMMCAGTSVSFLLVPVALTMLKYHSTGEFAPVSSFRVLLPYDVSQPHIYAMDCCLMVFVLAFFCCSTTGVDTLYGWCALGLSSQYHRLGKQLMWIQEHSDPTRYDLGLSGLFAEHARLLRLVRNFNITFMEIAFVEVVVICVLYCSVICQYIMPHTDQNFAFLGFFSMVVTTQLCIYLFGAEQVRLEAEGFSRKLYEVIPWQKLSPQHRRLLLFPLQRAQHETVLGAYFFVLGRPLLVWIFRTAGSFTTLLNALYAKYETS</sequence>
<keyword evidence="11" id="KW-1185">Reference proteome</keyword>
<dbReference type="GO" id="GO:0005549">
    <property type="term" value="F:odorant binding"/>
    <property type="evidence" value="ECO:0007669"/>
    <property type="project" value="InterPro"/>
</dbReference>
<dbReference type="GO" id="GO:0007165">
    <property type="term" value="P:signal transduction"/>
    <property type="evidence" value="ECO:0007669"/>
    <property type="project" value="UniProtKB-KW"/>
</dbReference>
<gene>
    <name evidence="12" type="primary">Or1a</name>
</gene>
<dbReference type="GO" id="GO:0004984">
    <property type="term" value="F:olfactory receptor activity"/>
    <property type="evidence" value="ECO:0007669"/>
    <property type="project" value="InterPro"/>
</dbReference>
<evidence type="ECO:0000256" key="9">
    <source>
        <dbReference type="ARBA" id="ARBA00023224"/>
    </source>
</evidence>
<dbReference type="Pfam" id="PF02949">
    <property type="entry name" value="7tm_6"/>
    <property type="match status" value="1"/>
</dbReference>
<evidence type="ECO:0000313" key="11">
    <source>
        <dbReference type="Proteomes" id="UP001652628"/>
    </source>
</evidence>
<keyword evidence="3 10" id="KW-0716">Sensory transduction</keyword>
<comment type="similarity">
    <text evidence="10">Belongs to the insect chemoreceptor superfamily. Heteromeric odorant receptor channel (TC 1.A.69) family.</text>
</comment>
<evidence type="ECO:0000256" key="5">
    <source>
        <dbReference type="ARBA" id="ARBA00022725"/>
    </source>
</evidence>
<keyword evidence="6 10" id="KW-1133">Transmembrane helix</keyword>
<dbReference type="AlphaFoldDB" id="A0AB39ZLN1"/>
<keyword evidence="8 10" id="KW-0675">Receptor</keyword>
<feature type="transmembrane region" description="Helical" evidence="10">
    <location>
        <begin position="43"/>
        <end position="63"/>
    </location>
</feature>
<evidence type="ECO:0000256" key="10">
    <source>
        <dbReference type="RuleBase" id="RU351113"/>
    </source>
</evidence>
<evidence type="ECO:0000256" key="4">
    <source>
        <dbReference type="ARBA" id="ARBA00022692"/>
    </source>
</evidence>
<dbReference type="Proteomes" id="UP001652628">
    <property type="component" value="Chromosome X"/>
</dbReference>
<dbReference type="GO" id="GO:0005886">
    <property type="term" value="C:plasma membrane"/>
    <property type="evidence" value="ECO:0007669"/>
    <property type="project" value="UniProtKB-SubCell"/>
</dbReference>
<accession>A0AB39ZLN1</accession>
<reference evidence="12" key="1">
    <citation type="submission" date="2025-08" db="UniProtKB">
        <authorList>
            <consortium name="RefSeq"/>
        </authorList>
    </citation>
    <scope>IDENTIFICATION</scope>
</reference>
<evidence type="ECO:0000256" key="2">
    <source>
        <dbReference type="ARBA" id="ARBA00022475"/>
    </source>
</evidence>
<name>A0AB39ZLN1_DROSZ</name>
<keyword evidence="7 10" id="KW-0472">Membrane</keyword>
<evidence type="ECO:0000256" key="8">
    <source>
        <dbReference type="ARBA" id="ARBA00023170"/>
    </source>
</evidence>
<evidence type="ECO:0000256" key="3">
    <source>
        <dbReference type="ARBA" id="ARBA00022606"/>
    </source>
</evidence>
<feature type="transmembrane region" description="Helical" evidence="10">
    <location>
        <begin position="261"/>
        <end position="287"/>
    </location>
</feature>
<feature type="transmembrane region" description="Helical" evidence="10">
    <location>
        <begin position="131"/>
        <end position="152"/>
    </location>
</feature>
<feature type="transmembrane region" description="Helical" evidence="10">
    <location>
        <begin position="293"/>
        <end position="313"/>
    </location>
</feature>
<dbReference type="PANTHER" id="PTHR21137:SF35">
    <property type="entry name" value="ODORANT RECEPTOR 19A-RELATED"/>
    <property type="match status" value="1"/>
</dbReference>
<protein>
    <recommendedName>
        <fullName evidence="10">Odorant receptor</fullName>
    </recommendedName>
</protein>
<dbReference type="PANTHER" id="PTHR21137">
    <property type="entry name" value="ODORANT RECEPTOR"/>
    <property type="match status" value="1"/>
</dbReference>
<dbReference type="RefSeq" id="XP_016938713.2">
    <property type="nucleotide sequence ID" value="XM_017083224.2"/>
</dbReference>
<evidence type="ECO:0000313" key="12">
    <source>
        <dbReference type="RefSeq" id="XP_016938713.2"/>
    </source>
</evidence>